<evidence type="ECO:0000256" key="5">
    <source>
        <dbReference type="ARBA" id="ARBA00023136"/>
    </source>
</evidence>
<reference evidence="8" key="1">
    <citation type="submission" date="2021-01" db="EMBL/GenBank/DDBJ databases">
        <title>Marivirga sp. nov., isolated from intertidal surface sediments.</title>
        <authorList>
            <person name="Zhang M."/>
        </authorList>
    </citation>
    <scope>NUCLEOTIDE SEQUENCE</scope>
    <source>
        <strain evidence="8">SM1354</strain>
    </source>
</reference>
<keyword evidence="3" id="KW-0997">Cell inner membrane</keyword>
<dbReference type="PANTHER" id="PTHR30606">
    <property type="entry name" value="LIPID A BIOSYNTHESIS LAUROYL ACYLTRANSFERASE"/>
    <property type="match status" value="1"/>
</dbReference>
<sequence length="306" mass="36523">MNIQYHFLKALFWLLSKIPFWFYHVLSRVIGFLLIKFKIYRYQLVVNNINKAFPEKSEKEIREIAHKFFYHFSDLLIESLKAFNFSKKKIKKRYKIHPNDDVQRIVDEGRSLAIVLPHFANWEWAVLSFVFMVERNQPFAMGIYKPLKNKVMDRLIKDSRTPFPNALLIPKKTAMKEMMAHSDKPFLVGFAADQSPANVYNSYWMEFMGIETGVFFGVEKMSKKMNLAVVYAHVRKTKRSFYEVDLELITAHPNETDYGFITEKHMKLLEADLKKTPHLWLWTHNRWKRKKPSDFNEKIEANKKEQ</sequence>
<keyword evidence="4" id="KW-0808">Transferase</keyword>
<dbReference type="EMBL" id="JAERQG010000001">
    <property type="protein sequence ID" value="MBL0764242.1"/>
    <property type="molecule type" value="Genomic_DNA"/>
</dbReference>
<name>A0A937A5W7_9BACT</name>
<dbReference type="GO" id="GO:0009247">
    <property type="term" value="P:glycolipid biosynthetic process"/>
    <property type="evidence" value="ECO:0007669"/>
    <property type="project" value="UniProtKB-ARBA"/>
</dbReference>
<gene>
    <name evidence="8" type="ORF">JKP34_03190</name>
</gene>
<dbReference type="Pfam" id="PF03279">
    <property type="entry name" value="Lip_A_acyltrans"/>
    <property type="match status" value="1"/>
</dbReference>
<comment type="subcellular location">
    <subcellularLocation>
        <location evidence="1">Cell inner membrane</location>
    </subcellularLocation>
</comment>
<evidence type="ECO:0000256" key="1">
    <source>
        <dbReference type="ARBA" id="ARBA00004533"/>
    </source>
</evidence>
<comment type="caution">
    <text evidence="8">The sequence shown here is derived from an EMBL/GenBank/DDBJ whole genome shotgun (WGS) entry which is preliminary data.</text>
</comment>
<evidence type="ECO:0000256" key="6">
    <source>
        <dbReference type="ARBA" id="ARBA00023315"/>
    </source>
</evidence>
<evidence type="ECO:0008006" key="10">
    <source>
        <dbReference type="Google" id="ProtNLM"/>
    </source>
</evidence>
<evidence type="ECO:0000256" key="7">
    <source>
        <dbReference type="SAM" id="Phobius"/>
    </source>
</evidence>
<accession>A0A937A5W7</accession>
<evidence type="ECO:0000313" key="8">
    <source>
        <dbReference type="EMBL" id="MBL0764242.1"/>
    </source>
</evidence>
<dbReference type="CDD" id="cd07984">
    <property type="entry name" value="LPLAT_LABLAT-like"/>
    <property type="match status" value="1"/>
</dbReference>
<dbReference type="GO" id="GO:0016746">
    <property type="term" value="F:acyltransferase activity"/>
    <property type="evidence" value="ECO:0007669"/>
    <property type="project" value="UniProtKB-KW"/>
</dbReference>
<evidence type="ECO:0000256" key="2">
    <source>
        <dbReference type="ARBA" id="ARBA00022475"/>
    </source>
</evidence>
<organism evidence="8 9">
    <name type="scientific">Marivirga atlantica</name>
    <dbReference type="NCBI Taxonomy" id="1548457"/>
    <lineage>
        <taxon>Bacteria</taxon>
        <taxon>Pseudomonadati</taxon>
        <taxon>Bacteroidota</taxon>
        <taxon>Cytophagia</taxon>
        <taxon>Cytophagales</taxon>
        <taxon>Marivirgaceae</taxon>
        <taxon>Marivirga</taxon>
    </lineage>
</organism>
<keyword evidence="9" id="KW-1185">Reference proteome</keyword>
<evidence type="ECO:0000256" key="3">
    <source>
        <dbReference type="ARBA" id="ARBA00022519"/>
    </source>
</evidence>
<protein>
    <recommendedName>
        <fullName evidence="10">Lipid A biosynthesis acyltransferase</fullName>
    </recommendedName>
</protein>
<feature type="transmembrane region" description="Helical" evidence="7">
    <location>
        <begin position="20"/>
        <end position="37"/>
    </location>
</feature>
<dbReference type="PANTHER" id="PTHR30606:SF10">
    <property type="entry name" value="PHOSPHATIDYLINOSITOL MANNOSIDE ACYLTRANSFERASE"/>
    <property type="match status" value="1"/>
</dbReference>
<keyword evidence="6" id="KW-0012">Acyltransferase</keyword>
<proteinExistence type="predicted"/>
<keyword evidence="5 7" id="KW-0472">Membrane</keyword>
<dbReference type="AlphaFoldDB" id="A0A937A5W7"/>
<evidence type="ECO:0000256" key="4">
    <source>
        <dbReference type="ARBA" id="ARBA00022679"/>
    </source>
</evidence>
<dbReference type="Proteomes" id="UP000642920">
    <property type="component" value="Unassembled WGS sequence"/>
</dbReference>
<keyword evidence="2" id="KW-1003">Cell membrane</keyword>
<keyword evidence="7" id="KW-0812">Transmembrane</keyword>
<keyword evidence="7" id="KW-1133">Transmembrane helix</keyword>
<dbReference type="GO" id="GO:0005886">
    <property type="term" value="C:plasma membrane"/>
    <property type="evidence" value="ECO:0007669"/>
    <property type="project" value="UniProtKB-SubCell"/>
</dbReference>
<dbReference type="InterPro" id="IPR004960">
    <property type="entry name" value="LipA_acyltrans"/>
</dbReference>
<evidence type="ECO:0000313" key="9">
    <source>
        <dbReference type="Proteomes" id="UP000642920"/>
    </source>
</evidence>